<accession>A0A9N9ENH2</accession>
<dbReference type="EMBL" id="CAJVPY010007862">
    <property type="protein sequence ID" value="CAG8688110.1"/>
    <property type="molecule type" value="Genomic_DNA"/>
</dbReference>
<dbReference type="Proteomes" id="UP000789405">
    <property type="component" value="Unassembled WGS sequence"/>
</dbReference>
<dbReference type="AlphaFoldDB" id="A0A9N9ENH2"/>
<proteinExistence type="predicted"/>
<evidence type="ECO:0000313" key="1">
    <source>
        <dbReference type="EMBL" id="CAG8688110.1"/>
    </source>
</evidence>
<feature type="non-terminal residue" evidence="1">
    <location>
        <position position="1"/>
    </location>
</feature>
<sequence length="88" mass="10149">ENKSCGMKSLLKLIMLKLLAKLRKISELDVVRKELEYNVMIKITNVIYFTKNDMLIELNDEYKYTLNDILNESKPAKLVRAGKLASAD</sequence>
<evidence type="ECO:0000313" key="2">
    <source>
        <dbReference type="Proteomes" id="UP000789405"/>
    </source>
</evidence>
<gene>
    <name evidence="1" type="ORF">DERYTH_LOCUS12190</name>
</gene>
<keyword evidence="2" id="KW-1185">Reference proteome</keyword>
<reference evidence="1" key="1">
    <citation type="submission" date="2021-06" db="EMBL/GenBank/DDBJ databases">
        <authorList>
            <person name="Kallberg Y."/>
            <person name="Tangrot J."/>
            <person name="Rosling A."/>
        </authorList>
    </citation>
    <scope>NUCLEOTIDE SEQUENCE</scope>
    <source>
        <strain evidence="1">MA453B</strain>
    </source>
</reference>
<protein>
    <submittedName>
        <fullName evidence="1">14299_t:CDS:1</fullName>
    </submittedName>
</protein>
<name>A0A9N9ENH2_9GLOM</name>
<organism evidence="1 2">
    <name type="scientific">Dentiscutata erythropus</name>
    <dbReference type="NCBI Taxonomy" id="1348616"/>
    <lineage>
        <taxon>Eukaryota</taxon>
        <taxon>Fungi</taxon>
        <taxon>Fungi incertae sedis</taxon>
        <taxon>Mucoromycota</taxon>
        <taxon>Glomeromycotina</taxon>
        <taxon>Glomeromycetes</taxon>
        <taxon>Diversisporales</taxon>
        <taxon>Gigasporaceae</taxon>
        <taxon>Dentiscutata</taxon>
    </lineage>
</organism>
<comment type="caution">
    <text evidence="1">The sequence shown here is derived from an EMBL/GenBank/DDBJ whole genome shotgun (WGS) entry which is preliminary data.</text>
</comment>